<reference evidence="1" key="1">
    <citation type="submission" date="2021-01" db="EMBL/GenBank/DDBJ databases">
        <title>Genomic Encyclopedia of Type Strains, Phase IV (KMG-IV): sequencing the most valuable type-strain genomes for metagenomic binning, comparative biology and taxonomic classification.</title>
        <authorList>
            <person name="Goeker M."/>
        </authorList>
    </citation>
    <scope>NUCLEOTIDE SEQUENCE</scope>
    <source>
        <strain evidence="1">DSM 23230</strain>
    </source>
</reference>
<proteinExistence type="predicted"/>
<accession>A0A938XPF4</accession>
<gene>
    <name evidence="1" type="ORF">JOC47_001709</name>
</gene>
<keyword evidence="2" id="KW-1185">Reference proteome</keyword>
<dbReference type="Proteomes" id="UP000774000">
    <property type="component" value="Unassembled WGS sequence"/>
</dbReference>
<dbReference type="EMBL" id="JAFBDQ010000007">
    <property type="protein sequence ID" value="MBM7556858.1"/>
    <property type="molecule type" value="Genomic_DNA"/>
</dbReference>
<dbReference type="AlphaFoldDB" id="A0A938XPF4"/>
<organism evidence="1 2">
    <name type="scientific">Halanaerobacter jeridensis</name>
    <dbReference type="NCBI Taxonomy" id="706427"/>
    <lineage>
        <taxon>Bacteria</taxon>
        <taxon>Bacillati</taxon>
        <taxon>Bacillota</taxon>
        <taxon>Clostridia</taxon>
        <taxon>Halanaerobiales</taxon>
        <taxon>Halobacteroidaceae</taxon>
        <taxon>Halanaerobacter</taxon>
    </lineage>
</organism>
<sequence>MFKSVSNLIKKGVGGIIKLADSEMKARKKSDSNHLV</sequence>
<name>A0A938XPF4_9FIRM</name>
<evidence type="ECO:0000313" key="1">
    <source>
        <dbReference type="EMBL" id="MBM7556858.1"/>
    </source>
</evidence>
<comment type="caution">
    <text evidence="1">The sequence shown here is derived from an EMBL/GenBank/DDBJ whole genome shotgun (WGS) entry which is preliminary data.</text>
</comment>
<evidence type="ECO:0000313" key="2">
    <source>
        <dbReference type="Proteomes" id="UP000774000"/>
    </source>
</evidence>
<protein>
    <submittedName>
        <fullName evidence="1">Uncharacterized protein</fullName>
    </submittedName>
</protein>